<gene>
    <name evidence="3" type="ORF">AYO28_25515</name>
</gene>
<evidence type="ECO:0000313" key="3">
    <source>
        <dbReference type="EMBL" id="OAI86061.1"/>
    </source>
</evidence>
<dbReference type="GO" id="GO:0006935">
    <property type="term" value="P:chemotaxis"/>
    <property type="evidence" value="ECO:0007669"/>
    <property type="project" value="UniProtKB-ARBA"/>
</dbReference>
<dbReference type="EMBL" id="LUCV01000042">
    <property type="protein sequence ID" value="OAI86061.1"/>
    <property type="molecule type" value="Genomic_DNA"/>
</dbReference>
<organism evidence="3 4">
    <name type="scientific">Pseudomonas putida</name>
    <name type="common">Arthrobacter siderocapsulatus</name>
    <dbReference type="NCBI Taxonomy" id="303"/>
    <lineage>
        <taxon>Bacteria</taxon>
        <taxon>Pseudomonadati</taxon>
        <taxon>Pseudomonadota</taxon>
        <taxon>Gammaproteobacteria</taxon>
        <taxon>Pseudomonadales</taxon>
        <taxon>Pseudomonadaceae</taxon>
        <taxon>Pseudomonas</taxon>
    </lineage>
</organism>
<name>A0A177SCA9_PSEPU</name>
<evidence type="ECO:0000256" key="1">
    <source>
        <dbReference type="PROSITE-ProRule" id="PRU00284"/>
    </source>
</evidence>
<sequence length="60" mass="6490">MHLVAITQFSDRHLAAATAQKRCVDTCEAERGFAVVAGEVRKLATRTSQATQQAAQMIDS</sequence>
<dbReference type="Gene3D" id="1.10.287.950">
    <property type="entry name" value="Methyl-accepting chemotaxis protein"/>
    <property type="match status" value="1"/>
</dbReference>
<comment type="caution">
    <text evidence="3">The sequence shown here is derived from an EMBL/GenBank/DDBJ whole genome shotgun (WGS) entry which is preliminary data.</text>
</comment>
<dbReference type="PROSITE" id="PS50111">
    <property type="entry name" value="CHEMOTAXIS_TRANSDUC_2"/>
    <property type="match status" value="1"/>
</dbReference>
<feature type="domain" description="Methyl-accepting transducer" evidence="2">
    <location>
        <begin position="1"/>
        <end position="60"/>
    </location>
</feature>
<dbReference type="SUPFAM" id="SSF58104">
    <property type="entry name" value="Methyl-accepting chemotaxis protein (MCP) signaling domain"/>
    <property type="match status" value="1"/>
</dbReference>
<dbReference type="AlphaFoldDB" id="A0A177SCA9"/>
<dbReference type="GO" id="GO:0016020">
    <property type="term" value="C:membrane"/>
    <property type="evidence" value="ECO:0007669"/>
    <property type="project" value="InterPro"/>
</dbReference>
<accession>A0A177SCA9</accession>
<protein>
    <recommendedName>
        <fullName evidence="2">Methyl-accepting transducer domain-containing protein</fullName>
    </recommendedName>
</protein>
<dbReference type="InterPro" id="IPR004089">
    <property type="entry name" value="MCPsignal_dom"/>
</dbReference>
<reference evidence="3 4" key="1">
    <citation type="submission" date="2016-03" db="EMBL/GenBank/DDBJ databases">
        <title>Draft Genome Assembly of Pseudomonas putida strain CBF10-2.</title>
        <authorList>
            <person name="Iyer R.S."/>
            <person name="Damania A."/>
        </authorList>
    </citation>
    <scope>NUCLEOTIDE SEQUENCE [LARGE SCALE GENOMIC DNA]</scope>
    <source>
        <strain evidence="3 4">CBF10-2</strain>
    </source>
</reference>
<dbReference type="Pfam" id="PF00015">
    <property type="entry name" value="MCPsignal"/>
    <property type="match status" value="1"/>
</dbReference>
<dbReference type="GO" id="GO:0007165">
    <property type="term" value="P:signal transduction"/>
    <property type="evidence" value="ECO:0007669"/>
    <property type="project" value="UniProtKB-KW"/>
</dbReference>
<evidence type="ECO:0000313" key="4">
    <source>
        <dbReference type="Proteomes" id="UP000077752"/>
    </source>
</evidence>
<keyword evidence="1" id="KW-0807">Transducer</keyword>
<dbReference type="Proteomes" id="UP000077752">
    <property type="component" value="Unassembled WGS sequence"/>
</dbReference>
<evidence type="ECO:0000259" key="2">
    <source>
        <dbReference type="PROSITE" id="PS50111"/>
    </source>
</evidence>
<proteinExistence type="predicted"/>